<dbReference type="PRINTS" id="PR00778">
    <property type="entry name" value="HTHARSR"/>
</dbReference>
<dbReference type="RefSeq" id="WP_100744764.1">
    <property type="nucleotide sequence ID" value="NZ_NPDW01000002.1"/>
</dbReference>
<evidence type="ECO:0000259" key="4">
    <source>
        <dbReference type="PROSITE" id="PS50987"/>
    </source>
</evidence>
<evidence type="ECO:0000256" key="2">
    <source>
        <dbReference type="ARBA" id="ARBA00023125"/>
    </source>
</evidence>
<dbReference type="EMBL" id="NPDX01000007">
    <property type="protein sequence ID" value="PJZ83209.1"/>
    <property type="molecule type" value="Genomic_DNA"/>
</dbReference>
<gene>
    <name evidence="5" type="ORF">CH364_17985</name>
</gene>
<proteinExistence type="predicted"/>
<dbReference type="Proteomes" id="UP000232145">
    <property type="component" value="Unassembled WGS sequence"/>
</dbReference>
<dbReference type="CDD" id="cd00090">
    <property type="entry name" value="HTH_ARSR"/>
    <property type="match status" value="1"/>
</dbReference>
<accession>A0A2N0AFZ1</accession>
<dbReference type="GO" id="GO:0003700">
    <property type="term" value="F:DNA-binding transcription factor activity"/>
    <property type="evidence" value="ECO:0007669"/>
    <property type="project" value="InterPro"/>
</dbReference>
<feature type="domain" description="HTH arsR-type" evidence="4">
    <location>
        <begin position="8"/>
        <end position="103"/>
    </location>
</feature>
<dbReference type="InterPro" id="IPR036388">
    <property type="entry name" value="WH-like_DNA-bd_sf"/>
</dbReference>
<keyword evidence="2" id="KW-0238">DNA-binding</keyword>
<protein>
    <submittedName>
        <fullName evidence="5">Transcriptional regulator</fullName>
    </submittedName>
</protein>
<dbReference type="InterPro" id="IPR001845">
    <property type="entry name" value="HTH_ArsR_DNA-bd_dom"/>
</dbReference>
<evidence type="ECO:0000256" key="1">
    <source>
        <dbReference type="ARBA" id="ARBA00023015"/>
    </source>
</evidence>
<dbReference type="InterPro" id="IPR051081">
    <property type="entry name" value="HTH_MetalResp_TranReg"/>
</dbReference>
<dbReference type="SMART" id="SM00418">
    <property type="entry name" value="HTH_ARSR"/>
    <property type="match status" value="1"/>
</dbReference>
<evidence type="ECO:0000313" key="5">
    <source>
        <dbReference type="EMBL" id="PJZ83209.1"/>
    </source>
</evidence>
<dbReference type="PANTHER" id="PTHR33154">
    <property type="entry name" value="TRANSCRIPTIONAL REGULATOR, ARSR FAMILY"/>
    <property type="match status" value="1"/>
</dbReference>
<evidence type="ECO:0000313" key="6">
    <source>
        <dbReference type="Proteomes" id="UP000232145"/>
    </source>
</evidence>
<dbReference type="PANTHER" id="PTHR33154:SF15">
    <property type="entry name" value="REGULATORY PROTEIN ARSR"/>
    <property type="match status" value="1"/>
</dbReference>
<reference evidence="5 6" key="1">
    <citation type="submission" date="2017-07" db="EMBL/GenBank/DDBJ databases">
        <title>Leptospira spp. isolated from tropical soils.</title>
        <authorList>
            <person name="Thibeaux R."/>
            <person name="Iraola G."/>
            <person name="Ferres I."/>
            <person name="Bierque E."/>
            <person name="Girault D."/>
            <person name="Soupe-Gilbert M.-E."/>
            <person name="Picardeau M."/>
            <person name="Goarant C."/>
        </authorList>
    </citation>
    <scope>NUCLEOTIDE SEQUENCE [LARGE SCALE GENOMIC DNA]</scope>
    <source>
        <strain evidence="5 6">FH2-B-A1</strain>
    </source>
</reference>
<name>A0A2N0AFZ1_9LEPT</name>
<keyword evidence="3" id="KW-0804">Transcription</keyword>
<sequence>MALNKKTEFPEDIQRMASFTKLLSHPARLAILEVLAKRQTCVCGEIVEILPLAQSTVSQHLKELKEGGLVRGEVEGTSSCYCIDWENLSKAFDEFSGHIALIKQYQNKKEGNCCE</sequence>
<organism evidence="5 6">
    <name type="scientific">Leptospira harrisiae</name>
    <dbReference type="NCBI Taxonomy" id="2023189"/>
    <lineage>
        <taxon>Bacteria</taxon>
        <taxon>Pseudomonadati</taxon>
        <taxon>Spirochaetota</taxon>
        <taxon>Spirochaetia</taxon>
        <taxon>Leptospirales</taxon>
        <taxon>Leptospiraceae</taxon>
        <taxon>Leptospira</taxon>
    </lineage>
</organism>
<dbReference type="InterPro" id="IPR011991">
    <property type="entry name" value="ArsR-like_HTH"/>
</dbReference>
<dbReference type="NCBIfam" id="NF033788">
    <property type="entry name" value="HTH_metalloreg"/>
    <property type="match status" value="1"/>
</dbReference>
<dbReference type="Gene3D" id="1.10.10.10">
    <property type="entry name" value="Winged helix-like DNA-binding domain superfamily/Winged helix DNA-binding domain"/>
    <property type="match status" value="1"/>
</dbReference>
<dbReference type="InterPro" id="IPR036390">
    <property type="entry name" value="WH_DNA-bd_sf"/>
</dbReference>
<dbReference type="PROSITE" id="PS50987">
    <property type="entry name" value="HTH_ARSR_2"/>
    <property type="match status" value="1"/>
</dbReference>
<keyword evidence="6" id="KW-1185">Reference proteome</keyword>
<dbReference type="GO" id="GO:0003677">
    <property type="term" value="F:DNA binding"/>
    <property type="evidence" value="ECO:0007669"/>
    <property type="project" value="UniProtKB-KW"/>
</dbReference>
<dbReference type="OrthoDB" id="9798835at2"/>
<dbReference type="AlphaFoldDB" id="A0A2N0AFZ1"/>
<evidence type="ECO:0000256" key="3">
    <source>
        <dbReference type="ARBA" id="ARBA00023163"/>
    </source>
</evidence>
<comment type="caution">
    <text evidence="5">The sequence shown here is derived from an EMBL/GenBank/DDBJ whole genome shotgun (WGS) entry which is preliminary data.</text>
</comment>
<dbReference type="Pfam" id="PF12840">
    <property type="entry name" value="HTH_20"/>
    <property type="match status" value="1"/>
</dbReference>
<keyword evidence="1" id="KW-0805">Transcription regulation</keyword>
<dbReference type="SUPFAM" id="SSF46785">
    <property type="entry name" value="Winged helix' DNA-binding domain"/>
    <property type="match status" value="1"/>
</dbReference>